<reference evidence="6" key="1">
    <citation type="submission" date="2020-01" db="EMBL/GenBank/DDBJ databases">
        <title>Genome sequence of Kobresia littledalei, the first chromosome-level genome in the family Cyperaceae.</title>
        <authorList>
            <person name="Qu G."/>
        </authorList>
    </citation>
    <scope>NUCLEOTIDE SEQUENCE</scope>
    <source>
        <strain evidence="6">C.B.Clarke</strain>
        <tissue evidence="6">Leaf</tissue>
    </source>
</reference>
<evidence type="ECO:0000256" key="4">
    <source>
        <dbReference type="PROSITE-ProRule" id="PRU00708"/>
    </source>
</evidence>
<keyword evidence="2" id="KW-0677">Repeat</keyword>
<feature type="repeat" description="PPR" evidence="4">
    <location>
        <begin position="324"/>
        <end position="358"/>
    </location>
</feature>
<dbReference type="PANTHER" id="PTHR47941">
    <property type="entry name" value="PENTATRICOPEPTIDE REPEAT-CONTAINING PROTEIN 3, MITOCHONDRIAL"/>
    <property type="match status" value="1"/>
</dbReference>
<dbReference type="Proteomes" id="UP000623129">
    <property type="component" value="Unassembled WGS sequence"/>
</dbReference>
<feature type="region of interest" description="Disordered" evidence="5">
    <location>
        <begin position="41"/>
        <end position="180"/>
    </location>
</feature>
<feature type="compositionally biased region" description="Basic and acidic residues" evidence="5">
    <location>
        <begin position="44"/>
        <end position="54"/>
    </location>
</feature>
<sequence>MAKLLSHLSRCSKRSIMEKTDSSIRPYPAFIAHLSTNRQSNRTFRGDRRGRSGEDEAEFLQSVDFGDGANGERSNPSDRNQPPPPPFRPPNRQWRGDRSGPSSNEFPPPFENSNRQFGRETRSRGVNPDDFFPDSKKDSKFRSRNPPINDQSRDLSDTESDEAIPLPSPVEKSNPPIDKEKDIQNWRAKALGETGETLFDKLKLGNKKPDPQQTPEVPQTPPASDETGPAEPESSPPPPQDADEIFRKMKETGLIPNAVSMLDGLCKDGLVKEAMLLFSVIREKGIIPEVVIYTAVVEAFCKVSRFNDAIKVFRKMQKNGIVPNAYSYGVIVNGLSKGGRLSECEEFCVEMFEANHSPNPATFVGLVDAFCKAKGVEEGKRIVKKFQERNFAIDEKSIREHLDKKGPFGGPVWEAIFGKGRRHF</sequence>
<protein>
    <submittedName>
        <fullName evidence="6">Pentatricopeptide repeat-containing protein</fullName>
    </submittedName>
</protein>
<dbReference type="InterPro" id="IPR002885">
    <property type="entry name" value="PPR_rpt"/>
</dbReference>
<keyword evidence="3" id="KW-0809">Transit peptide</keyword>
<dbReference type="AlphaFoldDB" id="A0A833VGA1"/>
<feature type="repeat" description="PPR" evidence="4">
    <location>
        <begin position="289"/>
        <end position="323"/>
    </location>
</feature>
<comment type="caution">
    <text evidence="6">The sequence shown here is derived from an EMBL/GenBank/DDBJ whole genome shotgun (WGS) entry which is preliminary data.</text>
</comment>
<evidence type="ECO:0000256" key="1">
    <source>
        <dbReference type="ARBA" id="ARBA00007626"/>
    </source>
</evidence>
<dbReference type="Gene3D" id="1.25.40.10">
    <property type="entry name" value="Tetratricopeptide repeat domain"/>
    <property type="match status" value="1"/>
</dbReference>
<dbReference type="Pfam" id="PF13041">
    <property type="entry name" value="PPR_2"/>
    <property type="match status" value="1"/>
</dbReference>
<dbReference type="EMBL" id="SWLB01000005">
    <property type="protein sequence ID" value="KAF3338712.1"/>
    <property type="molecule type" value="Genomic_DNA"/>
</dbReference>
<name>A0A833VGA1_9POAL</name>
<feature type="repeat" description="PPR" evidence="4">
    <location>
        <begin position="359"/>
        <end position="393"/>
    </location>
</feature>
<keyword evidence="7" id="KW-1185">Reference proteome</keyword>
<proteinExistence type="inferred from homology"/>
<dbReference type="InterPro" id="IPR011990">
    <property type="entry name" value="TPR-like_helical_dom_sf"/>
</dbReference>
<gene>
    <name evidence="6" type="ORF">FCM35_KLT17549</name>
</gene>
<feature type="region of interest" description="Disordered" evidence="5">
    <location>
        <begin position="203"/>
        <end position="243"/>
    </location>
</feature>
<evidence type="ECO:0000313" key="6">
    <source>
        <dbReference type="EMBL" id="KAF3338712.1"/>
    </source>
</evidence>
<feature type="repeat" description="PPR" evidence="4">
    <location>
        <begin position="254"/>
        <end position="288"/>
    </location>
</feature>
<evidence type="ECO:0000256" key="3">
    <source>
        <dbReference type="ARBA" id="ARBA00022946"/>
    </source>
</evidence>
<dbReference type="Pfam" id="PF01535">
    <property type="entry name" value="PPR"/>
    <property type="match status" value="2"/>
</dbReference>
<dbReference type="OrthoDB" id="185373at2759"/>
<evidence type="ECO:0000256" key="5">
    <source>
        <dbReference type="SAM" id="MobiDB-lite"/>
    </source>
</evidence>
<accession>A0A833VGA1</accession>
<evidence type="ECO:0000313" key="7">
    <source>
        <dbReference type="Proteomes" id="UP000623129"/>
    </source>
</evidence>
<dbReference type="PROSITE" id="PS51375">
    <property type="entry name" value="PPR"/>
    <property type="match status" value="4"/>
</dbReference>
<feature type="compositionally biased region" description="Polar residues" evidence="5">
    <location>
        <begin position="100"/>
        <end position="116"/>
    </location>
</feature>
<comment type="similarity">
    <text evidence="1">Belongs to the PPR family. P subfamily.</text>
</comment>
<organism evidence="6 7">
    <name type="scientific">Carex littledalei</name>
    <dbReference type="NCBI Taxonomy" id="544730"/>
    <lineage>
        <taxon>Eukaryota</taxon>
        <taxon>Viridiplantae</taxon>
        <taxon>Streptophyta</taxon>
        <taxon>Embryophyta</taxon>
        <taxon>Tracheophyta</taxon>
        <taxon>Spermatophyta</taxon>
        <taxon>Magnoliopsida</taxon>
        <taxon>Liliopsida</taxon>
        <taxon>Poales</taxon>
        <taxon>Cyperaceae</taxon>
        <taxon>Cyperoideae</taxon>
        <taxon>Cariceae</taxon>
        <taxon>Carex</taxon>
        <taxon>Carex subgen. Euthyceras</taxon>
    </lineage>
</organism>
<dbReference type="NCBIfam" id="TIGR00756">
    <property type="entry name" value="PPR"/>
    <property type="match status" value="3"/>
</dbReference>
<evidence type="ECO:0000256" key="2">
    <source>
        <dbReference type="ARBA" id="ARBA00022737"/>
    </source>
</evidence>